<keyword evidence="4" id="KW-1185">Reference proteome</keyword>
<dbReference type="STRING" id="40754.THII_3780"/>
<dbReference type="CDD" id="cd12797">
    <property type="entry name" value="M23_peptidase"/>
    <property type="match status" value="1"/>
</dbReference>
<dbReference type="InterPro" id="IPR050570">
    <property type="entry name" value="Cell_wall_metabolism_enzyme"/>
</dbReference>
<dbReference type="Proteomes" id="UP000031623">
    <property type="component" value="Chromosome"/>
</dbReference>
<dbReference type="InterPro" id="IPR016047">
    <property type="entry name" value="M23ase_b-sheet_dom"/>
</dbReference>
<evidence type="ECO:0000256" key="1">
    <source>
        <dbReference type="SAM" id="Coils"/>
    </source>
</evidence>
<dbReference type="Pfam" id="PF01551">
    <property type="entry name" value="Peptidase_M23"/>
    <property type="match status" value="1"/>
</dbReference>
<dbReference type="GO" id="GO:0004222">
    <property type="term" value="F:metalloendopeptidase activity"/>
    <property type="evidence" value="ECO:0007669"/>
    <property type="project" value="TreeGrafter"/>
</dbReference>
<dbReference type="Gene3D" id="6.10.250.3150">
    <property type="match status" value="1"/>
</dbReference>
<dbReference type="AlphaFoldDB" id="A0A090AP99"/>
<name>A0A090AP99_9GAMM</name>
<dbReference type="InterPro" id="IPR011055">
    <property type="entry name" value="Dup_hybrid_motif"/>
</dbReference>
<sequence length="364" mass="41839">MTATEQLHQVEIRIQKLQAEMHNTRTQYGRLQRQLQDREEDIGEVAQKLEQLHGTLIDKENTLADLKKQQQLQQKQLVAQRQVLAQQIRSAYIMGRQDYLKLWLNQQEPFTVGRMLTYYSYFNRARTNQITSIQATLKHLQELEPTIKQESSQLNQLVTAHSSKQQELQLSYKERQAILAQLANTLENQDKELKRLQEDKHQLELLLGTLGNTIKAIPPPVDDGVGFAQLKGRLDYPLLGQIVDQFGERLVGNLRWQGMLIAAPLGEKVRVIAPGRVVFAQWFRHFGLLIIIDHGQGYMSLYAHNQSLFAKTGDEVKANEIIATVGNSGGRKIAALYFEIRYQGVPINPQQWLNHSFKLRKTDN</sequence>
<evidence type="ECO:0000259" key="2">
    <source>
        <dbReference type="Pfam" id="PF01551"/>
    </source>
</evidence>
<protein>
    <submittedName>
        <fullName evidence="3">Membrane-bound metallopeptidase</fullName>
    </submittedName>
</protein>
<evidence type="ECO:0000313" key="3">
    <source>
        <dbReference type="EMBL" id="BAP58077.1"/>
    </source>
</evidence>
<dbReference type="EMBL" id="AP014633">
    <property type="protein sequence ID" value="BAP58077.1"/>
    <property type="molecule type" value="Genomic_DNA"/>
</dbReference>
<dbReference type="Gene3D" id="2.70.70.10">
    <property type="entry name" value="Glucose Permease (Domain IIA)"/>
    <property type="match status" value="1"/>
</dbReference>
<dbReference type="PANTHER" id="PTHR21666">
    <property type="entry name" value="PEPTIDASE-RELATED"/>
    <property type="match status" value="1"/>
</dbReference>
<dbReference type="SUPFAM" id="SSF51261">
    <property type="entry name" value="Duplicated hybrid motif"/>
    <property type="match status" value="1"/>
</dbReference>
<keyword evidence="1" id="KW-0175">Coiled coil</keyword>
<reference evidence="3 4" key="1">
    <citation type="journal article" date="2014" name="ISME J.">
        <title>Ecophysiology of Thioploca ingrica as revealed by the complete genome sequence supplemented with proteomic evidence.</title>
        <authorList>
            <person name="Kojima H."/>
            <person name="Ogura Y."/>
            <person name="Yamamoto N."/>
            <person name="Togashi T."/>
            <person name="Mori H."/>
            <person name="Watanabe T."/>
            <person name="Nemoto F."/>
            <person name="Kurokawa K."/>
            <person name="Hayashi T."/>
            <person name="Fukui M."/>
        </authorList>
    </citation>
    <scope>NUCLEOTIDE SEQUENCE [LARGE SCALE GENOMIC DNA]</scope>
</reference>
<gene>
    <name evidence="3" type="ORF">THII_3780</name>
</gene>
<proteinExistence type="predicted"/>
<feature type="domain" description="M23ase beta-sheet core" evidence="2">
    <location>
        <begin position="256"/>
        <end position="349"/>
    </location>
</feature>
<feature type="coiled-coil region" evidence="1">
    <location>
        <begin position="7"/>
        <end position="76"/>
    </location>
</feature>
<dbReference type="KEGG" id="tig:THII_3780"/>
<feature type="coiled-coil region" evidence="1">
    <location>
        <begin position="179"/>
        <end position="206"/>
    </location>
</feature>
<dbReference type="FunFam" id="2.70.70.10:FF:000003">
    <property type="entry name" value="Murein hydrolase activator EnvC"/>
    <property type="match status" value="1"/>
</dbReference>
<evidence type="ECO:0000313" key="4">
    <source>
        <dbReference type="Proteomes" id="UP000031623"/>
    </source>
</evidence>
<accession>A0A090AP99</accession>
<organism evidence="3 4">
    <name type="scientific">Thioploca ingrica</name>
    <dbReference type="NCBI Taxonomy" id="40754"/>
    <lineage>
        <taxon>Bacteria</taxon>
        <taxon>Pseudomonadati</taxon>
        <taxon>Pseudomonadota</taxon>
        <taxon>Gammaproteobacteria</taxon>
        <taxon>Thiotrichales</taxon>
        <taxon>Thiotrichaceae</taxon>
        <taxon>Thioploca</taxon>
    </lineage>
</organism>
<dbReference type="HOGENOM" id="CLU_029425_4_0_6"/>
<dbReference type="PANTHER" id="PTHR21666:SF270">
    <property type="entry name" value="MUREIN HYDROLASE ACTIVATOR ENVC"/>
    <property type="match status" value="1"/>
</dbReference>